<dbReference type="InterPro" id="IPR038721">
    <property type="entry name" value="IS701-like_DDE_dom"/>
</dbReference>
<organism evidence="2 3">
    <name type="scientific">Hoylesella timonensis S9-PR14</name>
    <dbReference type="NCBI Taxonomy" id="1401062"/>
    <lineage>
        <taxon>Bacteria</taxon>
        <taxon>Pseudomonadati</taxon>
        <taxon>Bacteroidota</taxon>
        <taxon>Bacteroidia</taxon>
        <taxon>Bacteroidales</taxon>
        <taxon>Prevotellaceae</taxon>
        <taxon>Hoylesella</taxon>
    </lineage>
</organism>
<gene>
    <name evidence="2" type="ORF">HMPREF9304_10185</name>
</gene>
<dbReference type="Proteomes" id="UP000029723">
    <property type="component" value="Unassembled WGS sequence"/>
</dbReference>
<sequence length="411" mass="47087">MMISEPLSQYEEILKDAIRTSMRESGAKLAKTFQTLLIEILTLYMILPRKINFTQMARYGKHGEQIYRQNFNRKKKDCIDWLLLNLSLARRVLDMDGLLVIAIDPCYISKAGKKTPHIGRFWSGCAGAVKHGLEIMGIGLLDVANNKCMMLRAHQTIGNSALKMRNKTLVEYYISVMKRYSKKLLSITDIVVADAFFSTSTSEKGISELGFYLVSRFRDNACLHYIPKREKRRGRPRVKGDKIDLANLNLSCMEELHIDGLDGKAYTLEAYAKALKKRVRLVIWRMPGGKCKLFFSTKLSMTGEEVLKTYRTPFQIEFCYRDGKQFTGLMDCQARHKSQLDFSFNASFASLNAAKVFMKDNSMDNSMAKVKLLMFNANYTKLIFDMSRCRPNRTLISKIVKELIGWQPKAA</sequence>
<comment type="caution">
    <text evidence="2">The sequence shown here is derived from an EMBL/GenBank/DDBJ whole genome shotgun (WGS) entry which is preliminary data.</text>
</comment>
<evidence type="ECO:0000313" key="2">
    <source>
        <dbReference type="EMBL" id="KGI21432.1"/>
    </source>
</evidence>
<reference evidence="2 3" key="1">
    <citation type="submission" date="2014-07" db="EMBL/GenBank/DDBJ databases">
        <authorList>
            <person name="McCorrison J."/>
            <person name="Sanka R."/>
            <person name="Torralba M."/>
            <person name="Gillis M."/>
            <person name="Haft D.H."/>
            <person name="Methe B."/>
            <person name="Sutton G."/>
            <person name="Nelson K.E."/>
        </authorList>
    </citation>
    <scope>NUCLEOTIDE SEQUENCE [LARGE SCALE GENOMIC DNA]</scope>
    <source>
        <strain evidence="2 3">S9-PR14</strain>
    </source>
</reference>
<accession>A0A098YQ91</accession>
<dbReference type="SUPFAM" id="SSF53098">
    <property type="entry name" value="Ribonuclease H-like"/>
    <property type="match status" value="1"/>
</dbReference>
<dbReference type="AlphaFoldDB" id="A0A098YQ91"/>
<evidence type="ECO:0000259" key="1">
    <source>
        <dbReference type="Pfam" id="PF13546"/>
    </source>
</evidence>
<feature type="domain" description="Transposase IS701-like DDE" evidence="1">
    <location>
        <begin position="36"/>
        <end position="244"/>
    </location>
</feature>
<proteinExistence type="predicted"/>
<evidence type="ECO:0000313" key="3">
    <source>
        <dbReference type="Proteomes" id="UP000029723"/>
    </source>
</evidence>
<dbReference type="InterPro" id="IPR012337">
    <property type="entry name" value="RNaseH-like_sf"/>
</dbReference>
<protein>
    <submittedName>
        <fullName evidence="2">Transposase</fullName>
    </submittedName>
</protein>
<dbReference type="EMBL" id="JRPQ01000151">
    <property type="protein sequence ID" value="KGI21432.1"/>
    <property type="molecule type" value="Genomic_DNA"/>
</dbReference>
<dbReference type="Pfam" id="PF13546">
    <property type="entry name" value="DDE_5"/>
    <property type="match status" value="1"/>
</dbReference>
<name>A0A098YQ91_9BACT</name>